<comment type="caution">
    <text evidence="1">The sequence shown here is derived from an EMBL/GenBank/DDBJ whole genome shotgun (WGS) entry which is preliminary data.</text>
</comment>
<dbReference type="RefSeq" id="WP_132107882.1">
    <property type="nucleotide sequence ID" value="NZ_SMLB01000078.1"/>
</dbReference>
<protein>
    <submittedName>
        <fullName evidence="1">Uncharacterized protein</fullName>
    </submittedName>
</protein>
<gene>
    <name evidence="1" type="ORF">E1262_29330</name>
</gene>
<proteinExistence type="predicted"/>
<dbReference type="Proteomes" id="UP000295217">
    <property type="component" value="Unassembled WGS sequence"/>
</dbReference>
<keyword evidence="2" id="KW-1185">Reference proteome</keyword>
<dbReference type="AlphaFoldDB" id="A0A4R5A0F4"/>
<sequence length="59" mass="6522">MLVPILLAAMVAVLLAHAWLLRRRADGDEPARPATSAPLVPLPRVHAVDARHWSSAYWD</sequence>
<evidence type="ECO:0000313" key="2">
    <source>
        <dbReference type="Proteomes" id="UP000295217"/>
    </source>
</evidence>
<evidence type="ECO:0000313" key="1">
    <source>
        <dbReference type="EMBL" id="TDD64084.1"/>
    </source>
</evidence>
<organism evidence="1 2">
    <name type="scientific">Jiangella aurantiaca</name>
    <dbReference type="NCBI Taxonomy" id="2530373"/>
    <lineage>
        <taxon>Bacteria</taxon>
        <taxon>Bacillati</taxon>
        <taxon>Actinomycetota</taxon>
        <taxon>Actinomycetes</taxon>
        <taxon>Jiangellales</taxon>
        <taxon>Jiangellaceae</taxon>
        <taxon>Jiangella</taxon>
    </lineage>
</organism>
<reference evidence="1 2" key="1">
    <citation type="submission" date="2019-02" db="EMBL/GenBank/DDBJ databases">
        <title>Draft genome sequences of novel Actinobacteria.</title>
        <authorList>
            <person name="Sahin N."/>
            <person name="Ay H."/>
            <person name="Saygin H."/>
        </authorList>
    </citation>
    <scope>NUCLEOTIDE SEQUENCE [LARGE SCALE GENOMIC DNA]</scope>
    <source>
        <strain evidence="1 2">8K307</strain>
    </source>
</reference>
<dbReference type="EMBL" id="SMLB01000078">
    <property type="protein sequence ID" value="TDD64084.1"/>
    <property type="molecule type" value="Genomic_DNA"/>
</dbReference>
<dbReference type="OrthoDB" id="5197371at2"/>
<accession>A0A4R5A0F4</accession>
<name>A0A4R5A0F4_9ACTN</name>